<dbReference type="EMBL" id="JAIWYP010000006">
    <property type="protein sequence ID" value="KAH3811601.1"/>
    <property type="molecule type" value="Genomic_DNA"/>
</dbReference>
<evidence type="ECO:0000256" key="1">
    <source>
        <dbReference type="SAM" id="MobiDB-lite"/>
    </source>
</evidence>
<dbReference type="Gene3D" id="2.60.120.260">
    <property type="entry name" value="Galactose-binding domain-like"/>
    <property type="match status" value="1"/>
</dbReference>
<dbReference type="Proteomes" id="UP000828390">
    <property type="component" value="Unassembled WGS sequence"/>
</dbReference>
<name>A0A9D4GA25_DREPO</name>
<comment type="caution">
    <text evidence="2">The sequence shown here is derived from an EMBL/GenBank/DDBJ whole genome shotgun (WGS) entry which is preliminary data.</text>
</comment>
<reference evidence="2" key="2">
    <citation type="submission" date="2020-11" db="EMBL/GenBank/DDBJ databases">
        <authorList>
            <person name="McCartney M.A."/>
            <person name="Auch B."/>
            <person name="Kono T."/>
            <person name="Mallez S."/>
            <person name="Becker A."/>
            <person name="Gohl D.M."/>
            <person name="Silverstein K.A.T."/>
            <person name="Koren S."/>
            <person name="Bechman K.B."/>
            <person name="Herman A."/>
            <person name="Abrahante J.E."/>
            <person name="Garbe J."/>
        </authorList>
    </citation>
    <scope>NUCLEOTIDE SEQUENCE</scope>
    <source>
        <strain evidence="2">Duluth1</strain>
        <tissue evidence="2">Whole animal</tissue>
    </source>
</reference>
<keyword evidence="3" id="KW-1185">Reference proteome</keyword>
<dbReference type="PANTHER" id="PTHR45713:SF6">
    <property type="entry name" value="F5_8 TYPE C DOMAIN-CONTAINING PROTEIN"/>
    <property type="match status" value="1"/>
</dbReference>
<protein>
    <recommendedName>
        <fullName evidence="4">F5/8 type C domain-containing protein</fullName>
    </recommendedName>
</protein>
<proteinExistence type="predicted"/>
<dbReference type="PANTHER" id="PTHR45713">
    <property type="entry name" value="FTP DOMAIN-CONTAINING PROTEIN"/>
    <property type="match status" value="1"/>
</dbReference>
<evidence type="ECO:0008006" key="4">
    <source>
        <dbReference type="Google" id="ProtNLM"/>
    </source>
</evidence>
<dbReference type="InterPro" id="IPR051941">
    <property type="entry name" value="BG_Antigen-Binding_Lectin"/>
</dbReference>
<dbReference type="InterPro" id="IPR008979">
    <property type="entry name" value="Galactose-bd-like_sf"/>
</dbReference>
<sequence length="106" mass="12036">MARSSSESPSTFKQAEQSSTHHWPAGLAVEGDPRSSYQYCSHTNDQPGEWWMVDLGRVFQVGIAKLSWEECGRFLGPADGVLNITTTCNRTMHGRYVRIRKIKQDY</sequence>
<feature type="region of interest" description="Disordered" evidence="1">
    <location>
        <begin position="1"/>
        <end position="34"/>
    </location>
</feature>
<reference evidence="2" key="1">
    <citation type="journal article" date="2019" name="bioRxiv">
        <title>The Genome of the Zebra Mussel, Dreissena polymorpha: A Resource for Invasive Species Research.</title>
        <authorList>
            <person name="McCartney M.A."/>
            <person name="Auch B."/>
            <person name="Kono T."/>
            <person name="Mallez S."/>
            <person name="Zhang Y."/>
            <person name="Obille A."/>
            <person name="Becker A."/>
            <person name="Abrahante J.E."/>
            <person name="Garbe J."/>
            <person name="Badalamenti J.P."/>
            <person name="Herman A."/>
            <person name="Mangelson H."/>
            <person name="Liachko I."/>
            <person name="Sullivan S."/>
            <person name="Sone E.D."/>
            <person name="Koren S."/>
            <person name="Silverstein K.A.T."/>
            <person name="Beckman K.B."/>
            <person name="Gohl D.M."/>
        </authorList>
    </citation>
    <scope>NUCLEOTIDE SEQUENCE</scope>
    <source>
        <strain evidence="2">Duluth1</strain>
        <tissue evidence="2">Whole animal</tissue>
    </source>
</reference>
<accession>A0A9D4GA25</accession>
<organism evidence="2 3">
    <name type="scientific">Dreissena polymorpha</name>
    <name type="common">Zebra mussel</name>
    <name type="synonym">Mytilus polymorpha</name>
    <dbReference type="NCBI Taxonomy" id="45954"/>
    <lineage>
        <taxon>Eukaryota</taxon>
        <taxon>Metazoa</taxon>
        <taxon>Spiralia</taxon>
        <taxon>Lophotrochozoa</taxon>
        <taxon>Mollusca</taxon>
        <taxon>Bivalvia</taxon>
        <taxon>Autobranchia</taxon>
        <taxon>Heteroconchia</taxon>
        <taxon>Euheterodonta</taxon>
        <taxon>Imparidentia</taxon>
        <taxon>Neoheterodontei</taxon>
        <taxon>Myida</taxon>
        <taxon>Dreissenoidea</taxon>
        <taxon>Dreissenidae</taxon>
        <taxon>Dreissena</taxon>
    </lineage>
</organism>
<dbReference type="SUPFAM" id="SSF49785">
    <property type="entry name" value="Galactose-binding domain-like"/>
    <property type="match status" value="1"/>
</dbReference>
<feature type="compositionally biased region" description="Polar residues" evidence="1">
    <location>
        <begin position="1"/>
        <end position="21"/>
    </location>
</feature>
<dbReference type="AlphaFoldDB" id="A0A9D4GA25"/>
<evidence type="ECO:0000313" key="2">
    <source>
        <dbReference type="EMBL" id="KAH3811601.1"/>
    </source>
</evidence>
<gene>
    <name evidence="2" type="ORF">DPMN_140012</name>
</gene>
<evidence type="ECO:0000313" key="3">
    <source>
        <dbReference type="Proteomes" id="UP000828390"/>
    </source>
</evidence>